<dbReference type="InterPro" id="IPR019972">
    <property type="entry name" value="Ribosomal_uL14_CS"/>
</dbReference>
<gene>
    <name evidence="3" type="primary">rplN</name>
    <name evidence="6" type="ORF">A3A93_02085</name>
</gene>
<reference evidence="6 7" key="1">
    <citation type="journal article" date="2016" name="Nat. Commun.">
        <title>Thousands of microbial genomes shed light on interconnected biogeochemical processes in an aquifer system.</title>
        <authorList>
            <person name="Anantharaman K."/>
            <person name="Brown C.T."/>
            <person name="Hug L.A."/>
            <person name="Sharon I."/>
            <person name="Castelle C.J."/>
            <person name="Probst A.J."/>
            <person name="Thomas B.C."/>
            <person name="Singh A."/>
            <person name="Wilkins M.J."/>
            <person name="Karaoz U."/>
            <person name="Brodie E.L."/>
            <person name="Williams K.H."/>
            <person name="Hubbard S.S."/>
            <person name="Banfield J.F."/>
        </authorList>
    </citation>
    <scope>NUCLEOTIDE SEQUENCE [LARGE SCALE GENOMIC DNA]</scope>
</reference>
<dbReference type="STRING" id="1802061.A3A93_02085"/>
<evidence type="ECO:0000313" key="7">
    <source>
        <dbReference type="Proteomes" id="UP000177141"/>
    </source>
</evidence>
<dbReference type="InterPro" id="IPR000218">
    <property type="entry name" value="Ribosomal_uL14"/>
</dbReference>
<dbReference type="GO" id="GO:0003735">
    <property type="term" value="F:structural constituent of ribosome"/>
    <property type="evidence" value="ECO:0007669"/>
    <property type="project" value="InterPro"/>
</dbReference>
<comment type="caution">
    <text evidence="6">The sequence shown here is derived from an EMBL/GenBank/DDBJ whole genome shotgun (WGS) entry which is preliminary data.</text>
</comment>
<evidence type="ECO:0000256" key="1">
    <source>
        <dbReference type="ARBA" id="ARBA00022980"/>
    </source>
</evidence>
<evidence type="ECO:0000256" key="3">
    <source>
        <dbReference type="HAMAP-Rule" id="MF_01367"/>
    </source>
</evidence>
<dbReference type="EMBL" id="MGAL01000018">
    <property type="protein sequence ID" value="OGK48239.1"/>
    <property type="molecule type" value="Genomic_DNA"/>
</dbReference>
<evidence type="ECO:0000313" key="6">
    <source>
        <dbReference type="EMBL" id="OGK48239.1"/>
    </source>
</evidence>
<protein>
    <recommendedName>
        <fullName evidence="3">Large ribosomal subunit protein uL14</fullName>
    </recommendedName>
</protein>
<organism evidence="6 7">
    <name type="scientific">Candidatus Roizmanbacteria bacterium RIFCSPLOWO2_01_FULL_38_12</name>
    <dbReference type="NCBI Taxonomy" id="1802061"/>
    <lineage>
        <taxon>Bacteria</taxon>
        <taxon>Candidatus Roizmaniibacteriota</taxon>
    </lineage>
</organism>
<dbReference type="Proteomes" id="UP000177141">
    <property type="component" value="Unassembled WGS sequence"/>
</dbReference>
<dbReference type="InterPro" id="IPR036853">
    <property type="entry name" value="Ribosomal_uL14_sf"/>
</dbReference>
<comment type="function">
    <text evidence="3 5">Binds to 23S rRNA. Forms part of two intersubunit bridges in the 70S ribosome.</text>
</comment>
<dbReference type="Gene3D" id="2.40.150.20">
    <property type="entry name" value="Ribosomal protein L14"/>
    <property type="match status" value="1"/>
</dbReference>
<name>A0A1F7IXY6_9BACT</name>
<dbReference type="InterPro" id="IPR005745">
    <property type="entry name" value="Ribosomal_uL14_bac-type"/>
</dbReference>
<dbReference type="SMART" id="SM01374">
    <property type="entry name" value="Ribosomal_L14"/>
    <property type="match status" value="1"/>
</dbReference>
<dbReference type="GO" id="GO:0006412">
    <property type="term" value="P:translation"/>
    <property type="evidence" value="ECO:0007669"/>
    <property type="project" value="UniProtKB-UniRule"/>
</dbReference>
<evidence type="ECO:0000256" key="4">
    <source>
        <dbReference type="RuleBase" id="RU003949"/>
    </source>
</evidence>
<dbReference type="SUPFAM" id="SSF50193">
    <property type="entry name" value="Ribosomal protein L14"/>
    <property type="match status" value="1"/>
</dbReference>
<dbReference type="PROSITE" id="PS00049">
    <property type="entry name" value="RIBOSOMAL_L14"/>
    <property type="match status" value="1"/>
</dbReference>
<keyword evidence="2 3" id="KW-0687">Ribonucleoprotein</keyword>
<dbReference type="Pfam" id="PF00238">
    <property type="entry name" value="Ribosomal_L14"/>
    <property type="match status" value="1"/>
</dbReference>
<dbReference type="PANTHER" id="PTHR11761:SF3">
    <property type="entry name" value="LARGE RIBOSOMAL SUBUNIT PROTEIN UL14M"/>
    <property type="match status" value="1"/>
</dbReference>
<dbReference type="GO" id="GO:0022625">
    <property type="term" value="C:cytosolic large ribosomal subunit"/>
    <property type="evidence" value="ECO:0007669"/>
    <property type="project" value="TreeGrafter"/>
</dbReference>
<sequence>MLQLRSMLNVADNSGAKKVQLIGVPTKGNRKYVYLGEVFTGVVKQALPYGQVQNGEVVRAVVVRTKKETRRKDGSYIRFDENACVVLLANDVKDPKGTRIFGPIGYELKNKGFNKIASLAEEIY</sequence>
<keyword evidence="3 5" id="KW-0699">rRNA-binding</keyword>
<comment type="similarity">
    <text evidence="3 4">Belongs to the universal ribosomal protein uL14 family.</text>
</comment>
<dbReference type="NCBIfam" id="TIGR01067">
    <property type="entry name" value="rplN_bact"/>
    <property type="match status" value="1"/>
</dbReference>
<dbReference type="AlphaFoldDB" id="A0A1F7IXY6"/>
<dbReference type="PANTHER" id="PTHR11761">
    <property type="entry name" value="50S/60S RIBOSOMAL PROTEIN L14/L23"/>
    <property type="match status" value="1"/>
</dbReference>
<dbReference type="CDD" id="cd00337">
    <property type="entry name" value="Ribosomal_uL14"/>
    <property type="match status" value="1"/>
</dbReference>
<dbReference type="GO" id="GO:0070180">
    <property type="term" value="F:large ribosomal subunit rRNA binding"/>
    <property type="evidence" value="ECO:0007669"/>
    <property type="project" value="TreeGrafter"/>
</dbReference>
<proteinExistence type="inferred from homology"/>
<comment type="subunit">
    <text evidence="3">Part of the 50S ribosomal subunit. Forms a cluster with proteins L3 and L19. In the 70S ribosome, L14 and L19 interact and together make contacts with the 16S rRNA in bridges B5 and B8.</text>
</comment>
<dbReference type="HAMAP" id="MF_01367">
    <property type="entry name" value="Ribosomal_uL14"/>
    <property type="match status" value="1"/>
</dbReference>
<accession>A0A1F7IXY6</accession>
<keyword evidence="3 5" id="KW-0694">RNA-binding</keyword>
<evidence type="ECO:0000256" key="5">
    <source>
        <dbReference type="RuleBase" id="RU003950"/>
    </source>
</evidence>
<keyword evidence="1 3" id="KW-0689">Ribosomal protein</keyword>
<evidence type="ECO:0000256" key="2">
    <source>
        <dbReference type="ARBA" id="ARBA00023274"/>
    </source>
</evidence>